<protein>
    <recommendedName>
        <fullName evidence="3">DUF2958 domain-containing protein</fullName>
    </recommendedName>
</protein>
<evidence type="ECO:0008006" key="3">
    <source>
        <dbReference type="Google" id="ProtNLM"/>
    </source>
</evidence>
<organism evidence="1 2">
    <name type="scientific">Sulfurospirillum diekertiae</name>
    <dbReference type="NCBI Taxonomy" id="1854492"/>
    <lineage>
        <taxon>Bacteria</taxon>
        <taxon>Pseudomonadati</taxon>
        <taxon>Campylobacterota</taxon>
        <taxon>Epsilonproteobacteria</taxon>
        <taxon>Campylobacterales</taxon>
        <taxon>Sulfurospirillaceae</taxon>
        <taxon>Sulfurospirillum</taxon>
    </lineage>
</organism>
<dbReference type="InterPro" id="IPR021341">
    <property type="entry name" value="DUF2958"/>
</dbReference>
<dbReference type="AlphaFoldDB" id="A0A290HY33"/>
<proteinExistence type="predicted"/>
<dbReference type="Pfam" id="PF11171">
    <property type="entry name" value="DUF2958"/>
    <property type="match status" value="1"/>
</dbReference>
<name>A0A290HY33_9BACT</name>
<sequence>MDELIPISLRDSIPTLYQTEDTKDPLCHIKLFTPDSNWTWYVIELFKEDMDTCYGYVQGVENELGYFSLKELRTIKGFLGLAVERDLQFKPTLLSQIHKKYE</sequence>
<reference evidence="2" key="1">
    <citation type="submission" date="2017-09" db="EMBL/GenBank/DDBJ databases">
        <title>The complete genome of Sulfurospirillum sp. JPD-1.</title>
        <authorList>
            <person name="Goris T."/>
        </authorList>
    </citation>
    <scope>NUCLEOTIDE SEQUENCE [LARGE SCALE GENOMIC DNA]</scope>
    <source>
        <strain evidence="2">JPD-1</strain>
    </source>
</reference>
<accession>A0A290HY33</accession>
<dbReference type="EMBL" id="CP023275">
    <property type="protein sequence ID" value="ATB70776.1"/>
    <property type="molecule type" value="Genomic_DNA"/>
</dbReference>
<dbReference type="KEGG" id="sulj:SJPD1_2687"/>
<evidence type="ECO:0000313" key="1">
    <source>
        <dbReference type="EMBL" id="ATB70776.1"/>
    </source>
</evidence>
<evidence type="ECO:0000313" key="2">
    <source>
        <dbReference type="Proteomes" id="UP000217349"/>
    </source>
</evidence>
<dbReference type="Proteomes" id="UP000217349">
    <property type="component" value="Chromosome"/>
</dbReference>
<gene>
    <name evidence="1" type="ORF">SJPD1_2687</name>
</gene>
<dbReference type="OrthoDB" id="1070337at2"/>
<dbReference type="RefSeq" id="WP_096047582.1">
    <property type="nucleotide sequence ID" value="NZ_CP023275.1"/>
</dbReference>